<dbReference type="EMBL" id="JAGMUV010000003">
    <property type="protein sequence ID" value="KAH7165758.1"/>
    <property type="molecule type" value="Genomic_DNA"/>
</dbReference>
<protein>
    <submittedName>
        <fullName evidence="2">Uncharacterized protein</fullName>
    </submittedName>
</protein>
<reference evidence="2" key="1">
    <citation type="journal article" date="2021" name="Nat. Commun.">
        <title>Genetic determinants of endophytism in the Arabidopsis root mycobiome.</title>
        <authorList>
            <person name="Mesny F."/>
            <person name="Miyauchi S."/>
            <person name="Thiergart T."/>
            <person name="Pickel B."/>
            <person name="Atanasova L."/>
            <person name="Karlsson M."/>
            <person name="Huettel B."/>
            <person name="Barry K.W."/>
            <person name="Haridas S."/>
            <person name="Chen C."/>
            <person name="Bauer D."/>
            <person name="Andreopoulos W."/>
            <person name="Pangilinan J."/>
            <person name="LaButti K."/>
            <person name="Riley R."/>
            <person name="Lipzen A."/>
            <person name="Clum A."/>
            <person name="Drula E."/>
            <person name="Henrissat B."/>
            <person name="Kohler A."/>
            <person name="Grigoriev I.V."/>
            <person name="Martin F.M."/>
            <person name="Hacquard S."/>
        </authorList>
    </citation>
    <scope>NUCLEOTIDE SEQUENCE</scope>
    <source>
        <strain evidence="2">MPI-CAGE-AT-0147</strain>
    </source>
</reference>
<keyword evidence="3" id="KW-1185">Reference proteome</keyword>
<keyword evidence="1" id="KW-0812">Transmembrane</keyword>
<dbReference type="OrthoDB" id="5050586at2759"/>
<gene>
    <name evidence="2" type="ORF">EDB81DRAFT_780344</name>
</gene>
<evidence type="ECO:0000256" key="1">
    <source>
        <dbReference type="SAM" id="Phobius"/>
    </source>
</evidence>
<dbReference type="AlphaFoldDB" id="A0A9P9JMN4"/>
<sequence length="101" mass="11223">MALSKEAIVAIIGVLINVPAAALILWKLWRNYRSEAFRPSLEDGALDEVDDQHLSVLTSRNPTVGTISNRYTINPAPHGSYRTLPSQRLPSGLHISIYPTW</sequence>
<evidence type="ECO:0000313" key="3">
    <source>
        <dbReference type="Proteomes" id="UP000738349"/>
    </source>
</evidence>
<comment type="caution">
    <text evidence="2">The sequence shown here is derived from an EMBL/GenBank/DDBJ whole genome shotgun (WGS) entry which is preliminary data.</text>
</comment>
<evidence type="ECO:0000313" key="2">
    <source>
        <dbReference type="EMBL" id="KAH7165758.1"/>
    </source>
</evidence>
<name>A0A9P9JMN4_9HYPO</name>
<accession>A0A9P9JMN4</accession>
<organism evidence="2 3">
    <name type="scientific">Dactylonectria macrodidyma</name>
    <dbReference type="NCBI Taxonomy" id="307937"/>
    <lineage>
        <taxon>Eukaryota</taxon>
        <taxon>Fungi</taxon>
        <taxon>Dikarya</taxon>
        <taxon>Ascomycota</taxon>
        <taxon>Pezizomycotina</taxon>
        <taxon>Sordariomycetes</taxon>
        <taxon>Hypocreomycetidae</taxon>
        <taxon>Hypocreales</taxon>
        <taxon>Nectriaceae</taxon>
        <taxon>Dactylonectria</taxon>
    </lineage>
</organism>
<keyword evidence="1" id="KW-1133">Transmembrane helix</keyword>
<feature type="transmembrane region" description="Helical" evidence="1">
    <location>
        <begin position="6"/>
        <end position="29"/>
    </location>
</feature>
<proteinExistence type="predicted"/>
<keyword evidence="1" id="KW-0472">Membrane</keyword>
<dbReference type="Proteomes" id="UP000738349">
    <property type="component" value="Unassembled WGS sequence"/>
</dbReference>